<dbReference type="Pfam" id="PF17248">
    <property type="entry name" value="DUF5317"/>
    <property type="match status" value="1"/>
</dbReference>
<comment type="caution">
    <text evidence="1">The sequence shown here is derived from an EMBL/GenBank/DDBJ whole genome shotgun (WGS) entry which is preliminary data.</text>
</comment>
<proteinExistence type="predicted"/>
<protein>
    <submittedName>
        <fullName evidence="1">Uncharacterized protein</fullName>
    </submittedName>
</protein>
<dbReference type="EMBL" id="BAAAHE010000019">
    <property type="protein sequence ID" value="GAA0621195.1"/>
    <property type="molecule type" value="Genomic_DNA"/>
</dbReference>
<accession>A0ABP3RZD0</accession>
<keyword evidence="2" id="KW-1185">Reference proteome</keyword>
<reference evidence="2" key="1">
    <citation type="journal article" date="2019" name="Int. J. Syst. Evol. Microbiol.">
        <title>The Global Catalogue of Microorganisms (GCM) 10K type strain sequencing project: providing services to taxonomists for standard genome sequencing and annotation.</title>
        <authorList>
            <consortium name="The Broad Institute Genomics Platform"/>
            <consortium name="The Broad Institute Genome Sequencing Center for Infectious Disease"/>
            <person name="Wu L."/>
            <person name="Ma J."/>
        </authorList>
    </citation>
    <scope>NUCLEOTIDE SEQUENCE [LARGE SCALE GENOMIC DNA]</scope>
    <source>
        <strain evidence="2">JCM 10671</strain>
    </source>
</reference>
<dbReference type="InterPro" id="IPR035168">
    <property type="entry name" value="DUF5317"/>
</dbReference>
<evidence type="ECO:0000313" key="1">
    <source>
        <dbReference type="EMBL" id="GAA0621195.1"/>
    </source>
</evidence>
<dbReference type="RefSeq" id="WP_344605123.1">
    <property type="nucleotide sequence ID" value="NZ_BAAAHE010000019.1"/>
</dbReference>
<sequence>MGLTVLVLVAAFAFGRLAGGPGPLAAPSVRRVSLVVAALGVHLAEPLVAAEVAYSYPMCMAISATLMVQFAAGNLRTPGVALAAAGVCANALVVVVNGAMPVSESAAARAGISVERLALDTDSRHEPLDGATRMAPLADRIPVPIPGHREVDSLGDVAIAAGAGLYAFSAAYRRRGIFTESGIMNRWEPAERC</sequence>
<dbReference type="Proteomes" id="UP001500957">
    <property type="component" value="Unassembled WGS sequence"/>
</dbReference>
<evidence type="ECO:0000313" key="2">
    <source>
        <dbReference type="Proteomes" id="UP001500957"/>
    </source>
</evidence>
<organism evidence="1 2">
    <name type="scientific">Sporichthya brevicatena</name>
    <dbReference type="NCBI Taxonomy" id="171442"/>
    <lineage>
        <taxon>Bacteria</taxon>
        <taxon>Bacillati</taxon>
        <taxon>Actinomycetota</taxon>
        <taxon>Actinomycetes</taxon>
        <taxon>Sporichthyales</taxon>
        <taxon>Sporichthyaceae</taxon>
        <taxon>Sporichthya</taxon>
    </lineage>
</organism>
<name>A0ABP3RZD0_9ACTN</name>
<gene>
    <name evidence="1" type="ORF">GCM10009547_24810</name>
</gene>